<keyword evidence="2" id="KW-1133">Transmembrane helix</keyword>
<evidence type="ECO:0000313" key="4">
    <source>
        <dbReference type="EMBL" id="PIO26716.1"/>
    </source>
</evidence>
<dbReference type="InterPro" id="IPR036179">
    <property type="entry name" value="Ig-like_dom_sf"/>
</dbReference>
<dbReference type="Pfam" id="PF13927">
    <property type="entry name" value="Ig_3"/>
    <property type="match status" value="3"/>
</dbReference>
<evidence type="ECO:0000256" key="1">
    <source>
        <dbReference type="SAM" id="MobiDB-lite"/>
    </source>
</evidence>
<protein>
    <recommendedName>
        <fullName evidence="3">Ig-like domain-containing protein</fullName>
    </recommendedName>
</protein>
<dbReference type="Pfam" id="PF13895">
    <property type="entry name" value="Ig_2"/>
    <property type="match status" value="1"/>
</dbReference>
<evidence type="ECO:0000256" key="2">
    <source>
        <dbReference type="SAM" id="Phobius"/>
    </source>
</evidence>
<dbReference type="InterPro" id="IPR003598">
    <property type="entry name" value="Ig_sub2"/>
</dbReference>
<dbReference type="SUPFAM" id="SSF48726">
    <property type="entry name" value="Immunoglobulin"/>
    <property type="match status" value="3"/>
</dbReference>
<feature type="non-terminal residue" evidence="4">
    <location>
        <position position="498"/>
    </location>
</feature>
<dbReference type="Proteomes" id="UP000228934">
    <property type="component" value="Unassembled WGS sequence"/>
</dbReference>
<feature type="transmembrane region" description="Helical" evidence="2">
    <location>
        <begin position="359"/>
        <end position="384"/>
    </location>
</feature>
<evidence type="ECO:0000259" key="3">
    <source>
        <dbReference type="PROSITE" id="PS50835"/>
    </source>
</evidence>
<dbReference type="InterPro" id="IPR013783">
    <property type="entry name" value="Ig-like_fold"/>
</dbReference>
<keyword evidence="2" id="KW-0472">Membrane</keyword>
<sequence>APKDVTVNLPKNEEFLEGSDVTLTCSCRSNPPPHTYEWYRGNNKINLRPEVQRIVVRNLNKDTEPYSCVAINTVGRGESPPTPIPVKYAPKDVTVSLPKNEKFLEGSDVILTCSSRSNPPPHRYEWYRGNSKINLRLEVQSIKVQNVNKDTHPYSCVAINTVGRGESPLTPIPVQYAPKDVMVSFSKNEELLEGSDVILTCSSRSNPPPHRYEWYRGNSKIKLNSQEQNLRVQNISKDTERFSCVAINIRGRGESPLIEMPVPYAVTGVQVVVLHPTEGATELKCNFVRSNPSVTHYTWMKDGKILLNKTEQILVLDNSEDKSGMYSCIAHSTAGSSTSAELEFKDSYTNEDSTGNWKYSFILILILGILAGVLFLIVIVHFVTRTKASQTSSRSENSQQPDAPYTDLVKTEVSSDYDTIKNATRRTTSTELSPGQRSTHTPQHVAFPTPANGDNDTHRHNVELHATHHSPFNLPLKEESCLQIIIMKILKENNKGNS</sequence>
<dbReference type="SMART" id="SM00408">
    <property type="entry name" value="IGc2"/>
    <property type="match status" value="4"/>
</dbReference>
<dbReference type="EMBL" id="KV939414">
    <property type="protein sequence ID" value="PIO26716.1"/>
    <property type="molecule type" value="Genomic_DNA"/>
</dbReference>
<dbReference type="Gene3D" id="2.60.40.10">
    <property type="entry name" value="Immunoglobulins"/>
    <property type="match status" value="4"/>
</dbReference>
<evidence type="ECO:0000313" key="5">
    <source>
        <dbReference type="Proteomes" id="UP000228934"/>
    </source>
</evidence>
<feature type="non-terminal residue" evidence="4">
    <location>
        <position position="1"/>
    </location>
</feature>
<organism evidence="4 5">
    <name type="scientific">Aquarana catesbeiana</name>
    <name type="common">American bullfrog</name>
    <name type="synonym">Rana catesbeiana</name>
    <dbReference type="NCBI Taxonomy" id="8400"/>
    <lineage>
        <taxon>Eukaryota</taxon>
        <taxon>Metazoa</taxon>
        <taxon>Chordata</taxon>
        <taxon>Craniata</taxon>
        <taxon>Vertebrata</taxon>
        <taxon>Euteleostomi</taxon>
        <taxon>Amphibia</taxon>
        <taxon>Batrachia</taxon>
        <taxon>Anura</taxon>
        <taxon>Neobatrachia</taxon>
        <taxon>Ranoidea</taxon>
        <taxon>Ranidae</taxon>
        <taxon>Aquarana</taxon>
    </lineage>
</organism>
<gene>
    <name evidence="4" type="ORF">AB205_0207790</name>
</gene>
<dbReference type="PROSITE" id="PS50835">
    <property type="entry name" value="IG_LIKE"/>
    <property type="match status" value="3"/>
</dbReference>
<dbReference type="PANTHER" id="PTHR46484:SF1">
    <property type="entry name" value="SCHWANN CELL MYELIN PROTEIN-RELATED"/>
    <property type="match status" value="1"/>
</dbReference>
<feature type="domain" description="Ig-like" evidence="3">
    <location>
        <begin position="2"/>
        <end position="85"/>
    </location>
</feature>
<feature type="compositionally biased region" description="Polar residues" evidence="1">
    <location>
        <begin position="389"/>
        <end position="401"/>
    </location>
</feature>
<dbReference type="SMART" id="SM00409">
    <property type="entry name" value="IG"/>
    <property type="match status" value="4"/>
</dbReference>
<feature type="region of interest" description="Disordered" evidence="1">
    <location>
        <begin position="419"/>
        <end position="443"/>
    </location>
</feature>
<feature type="domain" description="Ig-like" evidence="3">
    <location>
        <begin position="178"/>
        <end position="343"/>
    </location>
</feature>
<keyword evidence="2" id="KW-0812">Transmembrane</keyword>
<name>A0A2G9RFP6_AQUCT</name>
<feature type="compositionally biased region" description="Polar residues" evidence="1">
    <location>
        <begin position="419"/>
        <end position="442"/>
    </location>
</feature>
<dbReference type="AlphaFoldDB" id="A0A2G9RFP6"/>
<feature type="domain" description="Ig-like" evidence="3">
    <location>
        <begin position="90"/>
        <end position="170"/>
    </location>
</feature>
<keyword evidence="5" id="KW-1185">Reference proteome</keyword>
<feature type="region of interest" description="Disordered" evidence="1">
    <location>
        <begin position="389"/>
        <end position="408"/>
    </location>
</feature>
<dbReference type="OrthoDB" id="10039395at2759"/>
<proteinExistence type="predicted"/>
<dbReference type="InterPro" id="IPR007110">
    <property type="entry name" value="Ig-like_dom"/>
</dbReference>
<dbReference type="InterPro" id="IPR003599">
    <property type="entry name" value="Ig_sub"/>
</dbReference>
<accession>A0A2G9RFP6</accession>
<dbReference type="PANTHER" id="PTHR46484">
    <property type="entry name" value="SI:CH211-171H4.5-RELATED"/>
    <property type="match status" value="1"/>
</dbReference>
<reference evidence="5" key="1">
    <citation type="journal article" date="2017" name="Nat. Commun.">
        <title>The North American bullfrog draft genome provides insight into hormonal regulation of long noncoding RNA.</title>
        <authorList>
            <person name="Hammond S.A."/>
            <person name="Warren R.L."/>
            <person name="Vandervalk B.P."/>
            <person name="Kucuk E."/>
            <person name="Khan H."/>
            <person name="Gibb E.A."/>
            <person name="Pandoh P."/>
            <person name="Kirk H."/>
            <person name="Zhao Y."/>
            <person name="Jones M."/>
            <person name="Mungall A.J."/>
            <person name="Coope R."/>
            <person name="Pleasance S."/>
            <person name="Moore R.A."/>
            <person name="Holt R.A."/>
            <person name="Round J.M."/>
            <person name="Ohora S."/>
            <person name="Walle B.V."/>
            <person name="Veldhoen N."/>
            <person name="Helbing C.C."/>
            <person name="Birol I."/>
        </authorList>
    </citation>
    <scope>NUCLEOTIDE SEQUENCE [LARGE SCALE GENOMIC DNA]</scope>
</reference>